<keyword evidence="2" id="KW-1185">Reference proteome</keyword>
<name>A0A2N3WAP4_9PSEU</name>
<dbReference type="Proteomes" id="UP000233750">
    <property type="component" value="Unassembled WGS sequence"/>
</dbReference>
<accession>A0A2N3WAP4</accession>
<protein>
    <submittedName>
        <fullName evidence="1">Uncharacterized protein</fullName>
    </submittedName>
</protein>
<dbReference type="AlphaFoldDB" id="A0A2N3WAP4"/>
<evidence type="ECO:0000313" key="2">
    <source>
        <dbReference type="Proteomes" id="UP000233750"/>
    </source>
</evidence>
<dbReference type="RefSeq" id="WP_101435080.1">
    <property type="nucleotide sequence ID" value="NZ_PJMY01000003.1"/>
</dbReference>
<evidence type="ECO:0000313" key="1">
    <source>
        <dbReference type="EMBL" id="PKV90944.1"/>
    </source>
</evidence>
<comment type="caution">
    <text evidence="1">The sequence shown here is derived from an EMBL/GenBank/DDBJ whole genome shotgun (WGS) entry which is preliminary data.</text>
</comment>
<organism evidence="1 2">
    <name type="scientific">Amycolatopsis echigonensis</name>
    <dbReference type="NCBI Taxonomy" id="2576905"/>
    <lineage>
        <taxon>Bacteria</taxon>
        <taxon>Bacillati</taxon>
        <taxon>Actinomycetota</taxon>
        <taxon>Actinomycetes</taxon>
        <taxon>Pseudonocardiales</taxon>
        <taxon>Pseudonocardiaceae</taxon>
        <taxon>Amycolatopsis</taxon>
    </lineage>
</organism>
<reference evidence="1 2" key="1">
    <citation type="submission" date="2017-12" db="EMBL/GenBank/DDBJ databases">
        <title>Sequencing the genomes of 1000 Actinobacteria strains.</title>
        <authorList>
            <person name="Klenk H.-P."/>
        </authorList>
    </citation>
    <scope>NUCLEOTIDE SEQUENCE [LARGE SCALE GENOMIC DNA]</scope>
    <source>
        <strain evidence="1 2">DSM 45165</strain>
    </source>
</reference>
<dbReference type="OrthoDB" id="3630807at2"/>
<gene>
    <name evidence="1" type="ORF">ATK30_1702</name>
</gene>
<dbReference type="EMBL" id="PJMY01000003">
    <property type="protein sequence ID" value="PKV90944.1"/>
    <property type="molecule type" value="Genomic_DNA"/>
</dbReference>
<proteinExistence type="predicted"/>
<sequence length="91" mass="9581">MTDMIAGETVAAAEDLATRWSEVTDLELVFAVRRAEAGTTAATLALLEELRAKPSEWAAQCLAVAVAALDDVRRNGQLPGPAREEAVLASS</sequence>